<evidence type="ECO:0000313" key="2">
    <source>
        <dbReference type="Proteomes" id="UP000501793"/>
    </source>
</evidence>
<dbReference type="Proteomes" id="UP000501793">
    <property type="component" value="Chromosome"/>
</dbReference>
<dbReference type="EMBL" id="LR792684">
    <property type="protein sequence ID" value="CAB3392914.1"/>
    <property type="molecule type" value="Genomic_DNA"/>
</dbReference>
<organism evidence="1 2">
    <name type="scientific">Kyrpidia spormannii</name>
    <dbReference type="NCBI Taxonomy" id="2055160"/>
    <lineage>
        <taxon>Bacteria</taxon>
        <taxon>Bacillati</taxon>
        <taxon>Bacillota</taxon>
        <taxon>Bacilli</taxon>
        <taxon>Bacillales</taxon>
        <taxon>Alicyclobacillaceae</taxon>
        <taxon>Kyrpidia</taxon>
    </lineage>
</organism>
<keyword evidence="2" id="KW-1185">Reference proteome</keyword>
<protein>
    <submittedName>
        <fullName evidence="1">Uncharacterized protein</fullName>
    </submittedName>
</protein>
<sequence>MSPSIRKGAVPGVGALLGVCFLPRPAIQDWQASPQGKKLRTIPYHTGTRERQGLEPLSRPGG</sequence>
<evidence type="ECO:0000313" key="1">
    <source>
        <dbReference type="EMBL" id="CAB3392914.1"/>
    </source>
</evidence>
<gene>
    <name evidence="1" type="ORF">FAVT5_2116</name>
</gene>
<reference evidence="1" key="1">
    <citation type="submission" date="2020-04" db="EMBL/GenBank/DDBJ databases">
        <authorList>
            <person name="Hogendoorn C."/>
        </authorList>
    </citation>
    <scope>NUCLEOTIDE SEQUENCE</scope>
    <source>
        <strain evidence="1">FAVT5</strain>
    </source>
</reference>
<proteinExistence type="predicted"/>
<name>A0ACA8ZA16_9BACL</name>
<accession>A0ACA8ZA16</accession>